<sequence>MGLSTKVFVSSDSHDGFGVISTIIMGEKEAILVDAQFTIANAHRLVAELIETKKELTKIFITHLHPDHFLGLEVVKAVWPDAQVIAYKKVADDVNDAYDFKIAYWGNTILKENGANIKYDITMIQDDVIYLEGEEIKILGMMSGDCITISPLWIPSLRTLIASDVVFDNAHVWIADMRNEERQQRWMHDLDVLEELSPEVVIPGHAPLNPSLSPSAISFTRQYIHDFRKQMSKTSNSDELIAQMDRIYPNLPVRICLEYSAKILKDHYVWPGDWPVSLRNMPVEI</sequence>
<evidence type="ECO:0000259" key="1">
    <source>
        <dbReference type="SMART" id="SM00849"/>
    </source>
</evidence>
<name>A0ABQ1H2N1_9GAMM</name>
<evidence type="ECO:0000313" key="2">
    <source>
        <dbReference type="EMBL" id="GGA55747.1"/>
    </source>
</evidence>
<reference evidence="3" key="1">
    <citation type="journal article" date="2019" name="Int. J. Syst. Evol. Microbiol.">
        <title>The Global Catalogue of Microorganisms (GCM) 10K type strain sequencing project: providing services to taxonomists for standard genome sequencing and annotation.</title>
        <authorList>
            <consortium name="The Broad Institute Genomics Platform"/>
            <consortium name="The Broad Institute Genome Sequencing Center for Infectious Disease"/>
            <person name="Wu L."/>
            <person name="Ma J."/>
        </authorList>
    </citation>
    <scope>NUCLEOTIDE SEQUENCE [LARGE SCALE GENOMIC DNA]</scope>
    <source>
        <strain evidence="3">CGMCC 1.12806</strain>
    </source>
</reference>
<proteinExistence type="predicted"/>
<dbReference type="SUPFAM" id="SSF56281">
    <property type="entry name" value="Metallo-hydrolase/oxidoreductase"/>
    <property type="match status" value="1"/>
</dbReference>
<dbReference type="Pfam" id="PF00753">
    <property type="entry name" value="Lactamase_B"/>
    <property type="match status" value="1"/>
</dbReference>
<dbReference type="Gene3D" id="3.60.15.10">
    <property type="entry name" value="Ribonuclease Z/Hydroxyacylglutathione hydrolase-like"/>
    <property type="match status" value="1"/>
</dbReference>
<organism evidence="2 3">
    <name type="scientific">Hafnia psychrotolerans</name>
    <dbReference type="NCBI Taxonomy" id="1477018"/>
    <lineage>
        <taxon>Bacteria</taxon>
        <taxon>Pseudomonadati</taxon>
        <taxon>Pseudomonadota</taxon>
        <taxon>Gammaproteobacteria</taxon>
        <taxon>Enterobacterales</taxon>
        <taxon>Hafniaceae</taxon>
        <taxon>Hafnia</taxon>
    </lineage>
</organism>
<dbReference type="PANTHER" id="PTHR42951">
    <property type="entry name" value="METALLO-BETA-LACTAMASE DOMAIN-CONTAINING"/>
    <property type="match status" value="1"/>
</dbReference>
<comment type="caution">
    <text evidence="2">The sequence shown here is derived from an EMBL/GenBank/DDBJ whole genome shotgun (WGS) entry which is preliminary data.</text>
</comment>
<dbReference type="SMART" id="SM00849">
    <property type="entry name" value="Lactamase_B"/>
    <property type="match status" value="1"/>
</dbReference>
<feature type="domain" description="Metallo-beta-lactamase" evidence="1">
    <location>
        <begin position="18"/>
        <end position="205"/>
    </location>
</feature>
<dbReference type="InterPro" id="IPR036866">
    <property type="entry name" value="RibonucZ/Hydroxyglut_hydro"/>
</dbReference>
<dbReference type="EMBL" id="BMFZ01000010">
    <property type="protein sequence ID" value="GGA55747.1"/>
    <property type="molecule type" value="Genomic_DNA"/>
</dbReference>
<dbReference type="InterPro" id="IPR001279">
    <property type="entry name" value="Metallo-B-lactamas"/>
</dbReference>
<dbReference type="Proteomes" id="UP000627464">
    <property type="component" value="Unassembled WGS sequence"/>
</dbReference>
<dbReference type="RefSeq" id="WP_188474730.1">
    <property type="nucleotide sequence ID" value="NZ_BMFZ01000010.1"/>
</dbReference>
<dbReference type="PANTHER" id="PTHR42951:SF14">
    <property type="entry name" value="METALLO-BETA-LACTAMASE SUPERFAMILY PROTEIN"/>
    <property type="match status" value="1"/>
</dbReference>
<dbReference type="CDD" id="cd07739">
    <property type="entry name" value="metallo-hydrolase-like_MBL-fold"/>
    <property type="match status" value="1"/>
</dbReference>
<keyword evidence="3" id="KW-1185">Reference proteome</keyword>
<dbReference type="InterPro" id="IPR050855">
    <property type="entry name" value="NDM-1-like"/>
</dbReference>
<evidence type="ECO:0000313" key="3">
    <source>
        <dbReference type="Proteomes" id="UP000627464"/>
    </source>
</evidence>
<accession>A0ABQ1H2N1</accession>
<gene>
    <name evidence="2" type="ORF">GCM10011328_33980</name>
</gene>
<protein>
    <submittedName>
        <fullName evidence="2">MBL fold metallo-hydrolase</fullName>
    </submittedName>
</protein>